<organism evidence="4">
    <name type="scientific">marine metagenome</name>
    <dbReference type="NCBI Taxonomy" id="408172"/>
    <lineage>
        <taxon>unclassified sequences</taxon>
        <taxon>metagenomes</taxon>
        <taxon>ecological metagenomes</taxon>
    </lineage>
</organism>
<dbReference type="EMBL" id="UINC01002850">
    <property type="protein sequence ID" value="SVA00912.1"/>
    <property type="molecule type" value="Genomic_DNA"/>
</dbReference>
<protein>
    <recommendedName>
        <fullName evidence="3">ABC transporter domain-containing protein</fullName>
    </recommendedName>
</protein>
<name>A0A381S9Y7_9ZZZZ</name>
<keyword evidence="1" id="KW-0547">Nucleotide-binding</keyword>
<dbReference type="SUPFAM" id="SSF52540">
    <property type="entry name" value="P-loop containing nucleoside triphosphate hydrolases"/>
    <property type="match status" value="1"/>
</dbReference>
<dbReference type="PANTHER" id="PTHR43790">
    <property type="entry name" value="CARBOHYDRATE TRANSPORT ATP-BINDING PROTEIN MG119-RELATED"/>
    <property type="match status" value="1"/>
</dbReference>
<dbReference type="SMART" id="SM00382">
    <property type="entry name" value="AAA"/>
    <property type="match status" value="1"/>
</dbReference>
<dbReference type="InterPro" id="IPR003439">
    <property type="entry name" value="ABC_transporter-like_ATP-bd"/>
</dbReference>
<dbReference type="InterPro" id="IPR003593">
    <property type="entry name" value="AAA+_ATPase"/>
</dbReference>
<proteinExistence type="predicted"/>
<dbReference type="GO" id="GO:0016887">
    <property type="term" value="F:ATP hydrolysis activity"/>
    <property type="evidence" value="ECO:0007669"/>
    <property type="project" value="InterPro"/>
</dbReference>
<accession>A0A381S9Y7</accession>
<dbReference type="Gene3D" id="3.40.50.300">
    <property type="entry name" value="P-loop containing nucleotide triphosphate hydrolases"/>
    <property type="match status" value="1"/>
</dbReference>
<dbReference type="InterPro" id="IPR050107">
    <property type="entry name" value="ABC_carbohydrate_import_ATPase"/>
</dbReference>
<dbReference type="PANTHER" id="PTHR43790:SF8">
    <property type="entry name" value="SUGAR ABC TRANSPORTER ATP-BINDING PROTEIN"/>
    <property type="match status" value="1"/>
</dbReference>
<keyword evidence="2" id="KW-0067">ATP-binding</keyword>
<evidence type="ECO:0000259" key="3">
    <source>
        <dbReference type="PROSITE" id="PS50893"/>
    </source>
</evidence>
<feature type="domain" description="ABC transporter" evidence="3">
    <location>
        <begin position="22"/>
        <end position="269"/>
    </location>
</feature>
<evidence type="ECO:0000256" key="1">
    <source>
        <dbReference type="ARBA" id="ARBA00022741"/>
    </source>
</evidence>
<sequence>MNNNNINPLKNTSSEQTNPIHFSAQGIMKKFGGIDALNDVNFELRRGEVMGLVGDNGAGKSTLMKAISGAQLCDSGAFFIDGKEVKINSPHDASRKGIQIVYQDLALCENLDVTANLFLGNEIRYLDNLKIIPRALRPLNHLSMEEQTKAALRKLKVHTITSMRTKIAFLSGGQRQSIAIARATKSDSTIVLLDEPTAALGVSQTKEVLQLVKRLRETNHAVVLISHNLNNIFEVCDRITVMRQGENIGVFDTKNTTPDQIVSSITRGE</sequence>
<dbReference type="PROSITE" id="PS50893">
    <property type="entry name" value="ABC_TRANSPORTER_2"/>
    <property type="match status" value="1"/>
</dbReference>
<dbReference type="InterPro" id="IPR027417">
    <property type="entry name" value="P-loop_NTPase"/>
</dbReference>
<dbReference type="AlphaFoldDB" id="A0A381S9Y7"/>
<reference evidence="4" key="1">
    <citation type="submission" date="2018-05" db="EMBL/GenBank/DDBJ databases">
        <authorList>
            <person name="Lanie J.A."/>
            <person name="Ng W.-L."/>
            <person name="Kazmierczak K.M."/>
            <person name="Andrzejewski T.M."/>
            <person name="Davidsen T.M."/>
            <person name="Wayne K.J."/>
            <person name="Tettelin H."/>
            <person name="Glass J.I."/>
            <person name="Rusch D."/>
            <person name="Podicherti R."/>
            <person name="Tsui H.-C.T."/>
            <person name="Winkler M.E."/>
        </authorList>
    </citation>
    <scope>NUCLEOTIDE SEQUENCE</scope>
</reference>
<gene>
    <name evidence="4" type="ORF">METZ01_LOCUS53766</name>
</gene>
<evidence type="ECO:0000313" key="4">
    <source>
        <dbReference type="EMBL" id="SVA00912.1"/>
    </source>
</evidence>
<evidence type="ECO:0000256" key="2">
    <source>
        <dbReference type="ARBA" id="ARBA00022840"/>
    </source>
</evidence>
<dbReference type="CDD" id="cd03216">
    <property type="entry name" value="ABC_Carb_Monos_I"/>
    <property type="match status" value="1"/>
</dbReference>
<dbReference type="GO" id="GO:0005524">
    <property type="term" value="F:ATP binding"/>
    <property type="evidence" value="ECO:0007669"/>
    <property type="project" value="UniProtKB-KW"/>
</dbReference>
<dbReference type="Pfam" id="PF00005">
    <property type="entry name" value="ABC_tran"/>
    <property type="match status" value="1"/>
</dbReference>